<evidence type="ECO:0000313" key="3">
    <source>
        <dbReference type="Proteomes" id="UP000053317"/>
    </source>
</evidence>
<dbReference type="InterPro" id="IPR038607">
    <property type="entry name" value="PhoD-like_sf"/>
</dbReference>
<dbReference type="CDD" id="cd07389">
    <property type="entry name" value="MPP_PhoD"/>
    <property type="match status" value="1"/>
</dbReference>
<dbReference type="InterPro" id="IPR029052">
    <property type="entry name" value="Metallo-depent_PP-like"/>
</dbReference>
<keyword evidence="3" id="KW-1185">Reference proteome</keyword>
<dbReference type="SUPFAM" id="SSF56300">
    <property type="entry name" value="Metallo-dependent phosphatases"/>
    <property type="match status" value="1"/>
</dbReference>
<dbReference type="AlphaFoldDB" id="A0A0G2DYH9"/>
<comment type="caution">
    <text evidence="2">The sequence shown here is derived from an EMBL/GenBank/DDBJ whole genome shotgun (WGS) entry which is preliminary data.</text>
</comment>
<sequence>MLFLGDFIYVDVPIRVGKTASHYRSEYRRVYASPSWSESPALKTLPWIHTLDDHEIENDWAQGNTTDPFPAASDAFWHYHVSVNPPIPKDTTPDNTTYFEFTEGPASFFMADTRRYRTHPEPYPNATIMGQRQLQDLLLFIGRPEPEHVKWKIIAFSVPFTQNWRVGTKDTWGGFLIEREIVLKAMHKAEAELGVRIIILSGDRHEFGSVRYPSVGATANASGPHEFSVGPLSQFYLPSPTFKQIDNDIVLAYYPFGNSKLGSIDIVPARGGEPKVKSILKYTLFIDGEVAWEYTLSSPSPEYVSSR</sequence>
<protein>
    <submittedName>
        <fullName evidence="2">Putative alkaline phosphatase family protein</fullName>
    </submittedName>
</protein>
<dbReference type="InterPro" id="IPR018946">
    <property type="entry name" value="PhoD-like_MPP"/>
</dbReference>
<dbReference type="PANTHER" id="PTHR43606:SF2">
    <property type="entry name" value="ALKALINE PHOSPHATASE FAMILY PROTEIN (AFU_ORTHOLOGUE AFUA_5G03860)"/>
    <property type="match status" value="1"/>
</dbReference>
<dbReference type="PANTHER" id="PTHR43606">
    <property type="entry name" value="PHOSPHATASE, PUTATIVE (AFU_ORTHOLOGUE AFUA_6G08710)-RELATED"/>
    <property type="match status" value="1"/>
</dbReference>
<organism evidence="2 3">
    <name type="scientific">Phaeomoniella chlamydospora</name>
    <name type="common">Phaeoacremonium chlamydosporum</name>
    <dbReference type="NCBI Taxonomy" id="158046"/>
    <lineage>
        <taxon>Eukaryota</taxon>
        <taxon>Fungi</taxon>
        <taxon>Dikarya</taxon>
        <taxon>Ascomycota</taxon>
        <taxon>Pezizomycotina</taxon>
        <taxon>Eurotiomycetes</taxon>
        <taxon>Chaetothyriomycetidae</taxon>
        <taxon>Phaeomoniellales</taxon>
        <taxon>Phaeomoniellaceae</taxon>
        <taxon>Phaeomoniella</taxon>
    </lineage>
</organism>
<dbReference type="Proteomes" id="UP000053317">
    <property type="component" value="Unassembled WGS sequence"/>
</dbReference>
<accession>A0A0G2DYH9</accession>
<feature type="domain" description="PhoD-like phosphatase metallophosphatase" evidence="1">
    <location>
        <begin position="2"/>
        <end position="239"/>
    </location>
</feature>
<dbReference type="Pfam" id="PF09423">
    <property type="entry name" value="PhoD"/>
    <property type="match status" value="1"/>
</dbReference>
<evidence type="ECO:0000313" key="2">
    <source>
        <dbReference type="EMBL" id="KKY15917.1"/>
    </source>
</evidence>
<reference evidence="2 3" key="2">
    <citation type="submission" date="2015-05" db="EMBL/GenBank/DDBJ databases">
        <authorList>
            <person name="Morales-Cruz A."/>
            <person name="Amrine K.C."/>
            <person name="Cantu D."/>
        </authorList>
    </citation>
    <scope>NUCLEOTIDE SEQUENCE [LARGE SCALE GENOMIC DNA]</scope>
    <source>
        <strain evidence="2">UCRPC4</strain>
    </source>
</reference>
<proteinExistence type="predicted"/>
<dbReference type="EMBL" id="LCWF01000171">
    <property type="protein sequence ID" value="KKY15917.1"/>
    <property type="molecule type" value="Genomic_DNA"/>
</dbReference>
<reference evidence="2 3" key="1">
    <citation type="submission" date="2015-05" db="EMBL/GenBank/DDBJ databases">
        <title>Distinctive expansion of gene families associated with plant cell wall degradation and secondary metabolism in the genomes of grapevine trunk pathogens.</title>
        <authorList>
            <person name="Lawrence D.P."/>
            <person name="Travadon R."/>
            <person name="Rolshausen P.E."/>
            <person name="Baumgartner K."/>
        </authorList>
    </citation>
    <scope>NUCLEOTIDE SEQUENCE [LARGE SCALE GENOMIC DNA]</scope>
    <source>
        <strain evidence="2">UCRPC4</strain>
    </source>
</reference>
<dbReference type="InterPro" id="IPR052900">
    <property type="entry name" value="Phospholipid_Metab_Enz"/>
</dbReference>
<evidence type="ECO:0000259" key="1">
    <source>
        <dbReference type="Pfam" id="PF09423"/>
    </source>
</evidence>
<dbReference type="Gene3D" id="3.60.21.70">
    <property type="entry name" value="PhoD-like phosphatase"/>
    <property type="match status" value="1"/>
</dbReference>
<gene>
    <name evidence="2" type="ORF">UCRPC4_g06104</name>
</gene>
<name>A0A0G2DYH9_PHACM</name>
<dbReference type="OrthoDB" id="2100241at2759"/>